<dbReference type="GO" id="GO:0007264">
    <property type="term" value="P:small GTPase-mediated signal transduction"/>
    <property type="evidence" value="ECO:0007669"/>
    <property type="project" value="InterPro"/>
</dbReference>
<dbReference type="SMART" id="SM00252">
    <property type="entry name" value="SH2"/>
    <property type="match status" value="1"/>
</dbReference>
<dbReference type="InterPro" id="IPR023578">
    <property type="entry name" value="Ras_GEF_dom_sf"/>
</dbReference>
<dbReference type="InterPro" id="IPR001895">
    <property type="entry name" value="RASGEF_cat_dom"/>
</dbReference>
<dbReference type="InterPro" id="IPR036860">
    <property type="entry name" value="SH2_dom_sf"/>
</dbReference>
<dbReference type="FunFam" id="3.30.505.10:FF:000013">
    <property type="entry name" value="SH2 domain-containing protein 3C isoform X1"/>
    <property type="match status" value="1"/>
</dbReference>
<dbReference type="Gene3D" id="1.10.840.10">
    <property type="entry name" value="Ras guanine-nucleotide exchange factors catalytic domain"/>
    <property type="match status" value="1"/>
</dbReference>
<dbReference type="GO" id="GO:0005085">
    <property type="term" value="F:guanyl-nucleotide exchange factor activity"/>
    <property type="evidence" value="ECO:0007669"/>
    <property type="project" value="InterPro"/>
</dbReference>
<evidence type="ECO:0000313" key="5">
    <source>
        <dbReference type="WBParaSite" id="PgR076_g023_t01"/>
    </source>
</evidence>
<evidence type="ECO:0000313" key="4">
    <source>
        <dbReference type="Proteomes" id="UP000887569"/>
    </source>
</evidence>
<organism evidence="4 5">
    <name type="scientific">Parascaris univalens</name>
    <name type="common">Nematode worm</name>
    <dbReference type="NCBI Taxonomy" id="6257"/>
    <lineage>
        <taxon>Eukaryota</taxon>
        <taxon>Metazoa</taxon>
        <taxon>Ecdysozoa</taxon>
        <taxon>Nematoda</taxon>
        <taxon>Chromadorea</taxon>
        <taxon>Rhabditida</taxon>
        <taxon>Spirurina</taxon>
        <taxon>Ascaridomorpha</taxon>
        <taxon>Ascaridoidea</taxon>
        <taxon>Ascarididae</taxon>
        <taxon>Parascaris</taxon>
    </lineage>
</organism>
<dbReference type="PANTHER" id="PTHR14247:SF8">
    <property type="entry name" value="RAS-GEF DOMAIN-CONTAINING PROTEIN"/>
    <property type="match status" value="1"/>
</dbReference>
<reference evidence="5" key="1">
    <citation type="submission" date="2022-11" db="UniProtKB">
        <authorList>
            <consortium name="WormBaseParasite"/>
        </authorList>
    </citation>
    <scope>IDENTIFICATION</scope>
</reference>
<sequence>MHAFILQMSVATASSPNYDVPQPSAESTLRLECWYHGLLKRVRAESLVRAEGDFLVRDSISSKGDFVLTVFWKGRAIHFQINRIRSSSSSTGFFFQFEDEQFESVSDLISFYQSHRRAVTLTSGCIISNPVPKTAFVNDSQPYKEIEQNYVKMFFPQTAKHGIDRCLSQQVLLNQACKFLNHASSVSNVNVNATSSTSPKEHMTLSALLNRPLPIPQRSPLQDDRSEYCEMDYDSMEPMKAPTAKNNDVLDASTSSLARRLEHSSLTSLNPLKETALNSNPISQSCQDITRRNSKLHWRILRTDSAPSLPARKPSLPVRDSGCVADSSDYDQPRPSYCADRSTLIDAVHYRSLLIDDENRPQTKELFEKFKSLLLKHTPEQCAALITYEDCRLLRFKRVSKTMEDTRQCNGIALLLLPQGFNVRADLIERSRSLQFLCVLSTLNGSRMERCCMLSAWIHIACALIKVFGNAFSYLTIMSALRSKTISSIVTLWADLEPDVRKRFHSELAPSVQRLIEYGTLPQECSKVTIPCVQPLLDLLSNSPSSSFLNTSSLSAQIESLWKWLEMGREWALNADRFEESASSIYAQLAIDHDNFLSTEFSLRFLFGARGCSTDAKIRYQKLAAVVDAVAERARLSQ</sequence>
<feature type="domain" description="SH2" evidence="3">
    <location>
        <begin position="34"/>
        <end position="131"/>
    </location>
</feature>
<accession>A0A915C2I7</accession>
<dbReference type="AlphaFoldDB" id="A0A915C2I7"/>
<dbReference type="InterPro" id="IPR036964">
    <property type="entry name" value="RASGEF_cat_dom_sf"/>
</dbReference>
<dbReference type="Pfam" id="PF00617">
    <property type="entry name" value="RasGEF"/>
    <property type="match status" value="1"/>
</dbReference>
<feature type="region of interest" description="Disordered" evidence="2">
    <location>
        <begin position="309"/>
        <end position="328"/>
    </location>
</feature>
<dbReference type="SUPFAM" id="SSF48366">
    <property type="entry name" value="Ras GEF"/>
    <property type="match status" value="1"/>
</dbReference>
<dbReference type="Gene3D" id="3.30.505.10">
    <property type="entry name" value="SH2 domain"/>
    <property type="match status" value="1"/>
</dbReference>
<dbReference type="InterPro" id="IPR000980">
    <property type="entry name" value="SH2"/>
</dbReference>
<dbReference type="WBParaSite" id="PgR076_g023_t01">
    <property type="protein sequence ID" value="PgR076_g023_t01"/>
    <property type="gene ID" value="PgR076_g023"/>
</dbReference>
<keyword evidence="1" id="KW-0727">SH2 domain</keyword>
<keyword evidence="4" id="KW-1185">Reference proteome</keyword>
<dbReference type="Proteomes" id="UP000887569">
    <property type="component" value="Unplaced"/>
</dbReference>
<name>A0A915C2I7_PARUN</name>
<dbReference type="PROSITE" id="PS50001">
    <property type="entry name" value="SH2"/>
    <property type="match status" value="1"/>
</dbReference>
<dbReference type="PRINTS" id="PR00401">
    <property type="entry name" value="SH2DOMAIN"/>
</dbReference>
<dbReference type="Pfam" id="PF00017">
    <property type="entry name" value="SH2"/>
    <property type="match status" value="1"/>
</dbReference>
<protein>
    <submittedName>
        <fullName evidence="5">SH2 domain-containing protein</fullName>
    </submittedName>
</protein>
<evidence type="ECO:0000259" key="3">
    <source>
        <dbReference type="PROSITE" id="PS50001"/>
    </source>
</evidence>
<dbReference type="InterPro" id="IPR051853">
    <property type="entry name" value="SH2-Ras-GEF_adapter"/>
</dbReference>
<proteinExistence type="predicted"/>
<evidence type="ECO:0000256" key="2">
    <source>
        <dbReference type="SAM" id="MobiDB-lite"/>
    </source>
</evidence>
<dbReference type="SUPFAM" id="SSF55550">
    <property type="entry name" value="SH2 domain"/>
    <property type="match status" value="1"/>
</dbReference>
<evidence type="ECO:0000256" key="1">
    <source>
        <dbReference type="PROSITE-ProRule" id="PRU00191"/>
    </source>
</evidence>
<dbReference type="PANTHER" id="PTHR14247">
    <property type="entry name" value="BREAST CANCER ANTI-ESTROGEN RESISTANCE PROTEIN 3 HOMOLOG-LIKE PROTEIN"/>
    <property type="match status" value="1"/>
</dbReference>